<reference evidence="1" key="1">
    <citation type="submission" date="2018-05" db="EMBL/GenBank/DDBJ databases">
        <authorList>
            <person name="Lanie J.A."/>
            <person name="Ng W.-L."/>
            <person name="Kazmierczak K.M."/>
            <person name="Andrzejewski T.M."/>
            <person name="Davidsen T.M."/>
            <person name="Wayne K.J."/>
            <person name="Tettelin H."/>
            <person name="Glass J.I."/>
            <person name="Rusch D."/>
            <person name="Podicherti R."/>
            <person name="Tsui H.-C.T."/>
            <person name="Winkler M.E."/>
        </authorList>
    </citation>
    <scope>NUCLEOTIDE SEQUENCE</scope>
</reference>
<protein>
    <recommendedName>
        <fullName evidence="2">Dienelactone hydrolase domain-containing protein</fullName>
    </recommendedName>
</protein>
<dbReference type="InterPro" id="IPR029058">
    <property type="entry name" value="AB_hydrolase_fold"/>
</dbReference>
<feature type="non-terminal residue" evidence="1">
    <location>
        <position position="332"/>
    </location>
</feature>
<accession>A0A382LYE6</accession>
<organism evidence="1">
    <name type="scientific">marine metagenome</name>
    <dbReference type="NCBI Taxonomy" id="408172"/>
    <lineage>
        <taxon>unclassified sequences</taxon>
        <taxon>metagenomes</taxon>
        <taxon>ecological metagenomes</taxon>
    </lineage>
</organism>
<dbReference type="AlphaFoldDB" id="A0A382LYE6"/>
<sequence length="332" mass="37000">MHARLRSKTAFLRLLLAAWLVVSVQAVPKLSLSDSSYEMGEPIIVSFSGATKNSKDWIGLFKKGRKPNRNNAGTWFYVDGTTVGYAGLTSGSLSFPESVLSKEDAKKTLTDLWSKHKSLLRKERAKEINAKKITIGGKTLRYAQKVFGRAPKEGRSLWISLHGGGSAPASVNDQQWQNQIQLYQPKEGYYVAPRAPTDSWNMWFQAHITPLFDRLIENFVVKNRVNPNKIYVMGYSAGGDGVYQIGPRMADRWAAASMMAGHPNDAQPDNLRNIGFGLFMGGNDSSYNRNGMAEKWKGLLSKLKKGDPGGYDHRVRIYPGLGHWMQLKDAEA</sequence>
<gene>
    <name evidence="1" type="ORF">METZ01_LOCUS292775</name>
</gene>
<name>A0A382LYE6_9ZZZZ</name>
<evidence type="ECO:0000313" key="1">
    <source>
        <dbReference type="EMBL" id="SVC39921.1"/>
    </source>
</evidence>
<dbReference type="EMBL" id="UINC01089113">
    <property type="protein sequence ID" value="SVC39921.1"/>
    <property type="molecule type" value="Genomic_DNA"/>
</dbReference>
<proteinExistence type="predicted"/>
<dbReference type="SUPFAM" id="SSF53474">
    <property type="entry name" value="alpha/beta-Hydrolases"/>
    <property type="match status" value="1"/>
</dbReference>
<dbReference type="Gene3D" id="3.40.50.1820">
    <property type="entry name" value="alpha/beta hydrolase"/>
    <property type="match status" value="1"/>
</dbReference>
<evidence type="ECO:0008006" key="2">
    <source>
        <dbReference type="Google" id="ProtNLM"/>
    </source>
</evidence>